<evidence type="ECO:0000259" key="2">
    <source>
        <dbReference type="Pfam" id="PF12777"/>
    </source>
</evidence>
<proteinExistence type="predicted"/>
<dbReference type="PANTHER" id="PTHR10676">
    <property type="entry name" value="DYNEIN HEAVY CHAIN FAMILY PROTEIN"/>
    <property type="match status" value="1"/>
</dbReference>
<accession>A0ABR2ZHU5</accession>
<dbReference type="InterPro" id="IPR024317">
    <property type="entry name" value="Dynein_heavy_chain_D4_dom"/>
</dbReference>
<organism evidence="4 5">
    <name type="scientific">Marasmius tenuissimus</name>
    <dbReference type="NCBI Taxonomy" id="585030"/>
    <lineage>
        <taxon>Eukaryota</taxon>
        <taxon>Fungi</taxon>
        <taxon>Dikarya</taxon>
        <taxon>Basidiomycota</taxon>
        <taxon>Agaricomycotina</taxon>
        <taxon>Agaricomycetes</taxon>
        <taxon>Agaricomycetidae</taxon>
        <taxon>Agaricales</taxon>
        <taxon>Marasmiineae</taxon>
        <taxon>Marasmiaceae</taxon>
        <taxon>Marasmius</taxon>
    </lineage>
</organism>
<dbReference type="PANTHER" id="PTHR10676:SF314">
    <property type="entry name" value="CYTOPLASMIC DYNEIN 1 HEAVY CHAIN 1"/>
    <property type="match status" value="1"/>
</dbReference>
<feature type="domain" description="Dynein heavy chain AAA module D4" evidence="3">
    <location>
        <begin position="1"/>
        <end position="119"/>
    </location>
</feature>
<evidence type="ECO:0000259" key="3">
    <source>
        <dbReference type="Pfam" id="PF12780"/>
    </source>
</evidence>
<evidence type="ECO:0000313" key="5">
    <source>
        <dbReference type="Proteomes" id="UP001437256"/>
    </source>
</evidence>
<dbReference type="InterPro" id="IPR024743">
    <property type="entry name" value="Dynein_HC_stalk"/>
</dbReference>
<sequence length="495" mass="56748">MNPPENCLASRAATSPALFNRCVLDWFGDWSDQALNQVGMEFTHSLDLDLSTYNPPANFPIAYRELSEPLVHRTAVIIALVYVHASLHQINQRLSRRQGLYNYVTPRHYLDFINHYVRLCGEKRDELEEQQRHLHVGLDKLRDTVTQVEEVRKSLAIKRTQLEAKDAEANEKLKRMVTDQQEAEQKKAESIGIQAALVKQDKHIQQRRAVAEADLADAEPAVLEAQADVRNIKKTHLQEVRAMANPPEAVKLTMESVCTLLGFKIDSWRAVQGIIRRDDFIQSIVNFSTEKMMNKPMRDVMKKDFLSRPSYNFESVNCASKACGPLVKWVLSQVKYSEILDRVEPLRNEVQSLEREVETTKKQAKAIIDTIAELEARIATYKEEYALLVSETQAIKSEMERVKSKVDRSVRLLESLSSERGRWKSGSRAFDAEMSTIVGDVLSAAFLAYAGFFDQHYREVMWQEWSHHLSEANVKFKAELSLSEYLSTADDRLSW</sequence>
<evidence type="ECO:0000313" key="4">
    <source>
        <dbReference type="EMBL" id="KAL0060800.1"/>
    </source>
</evidence>
<dbReference type="EMBL" id="JBBXMP010000160">
    <property type="protein sequence ID" value="KAL0060800.1"/>
    <property type="molecule type" value="Genomic_DNA"/>
</dbReference>
<comment type="caution">
    <text evidence="4">The sequence shown here is derived from an EMBL/GenBank/DDBJ whole genome shotgun (WGS) entry which is preliminary data.</text>
</comment>
<dbReference type="SUPFAM" id="SSF90257">
    <property type="entry name" value="Myosin rod fragments"/>
    <property type="match status" value="1"/>
</dbReference>
<dbReference type="Gene3D" id="1.20.920.20">
    <property type="match status" value="2"/>
</dbReference>
<name>A0ABR2ZHU5_9AGAR</name>
<protein>
    <submittedName>
        <fullName evidence="4">Dynein heavy chain</fullName>
    </submittedName>
</protein>
<feature type="domain" description="Dynein heavy chain coiled coil stalk" evidence="2">
    <location>
        <begin position="134"/>
        <end position="465"/>
    </location>
</feature>
<feature type="coiled-coil region" evidence="1">
    <location>
        <begin position="336"/>
        <end position="391"/>
    </location>
</feature>
<keyword evidence="5" id="KW-1185">Reference proteome</keyword>
<dbReference type="InterPro" id="IPR026983">
    <property type="entry name" value="DHC"/>
</dbReference>
<evidence type="ECO:0000256" key="1">
    <source>
        <dbReference type="SAM" id="Coils"/>
    </source>
</evidence>
<keyword evidence="1" id="KW-0175">Coiled coil</keyword>
<dbReference type="Pfam" id="PF12777">
    <property type="entry name" value="MT"/>
    <property type="match status" value="1"/>
</dbReference>
<reference evidence="4 5" key="1">
    <citation type="submission" date="2024-05" db="EMBL/GenBank/DDBJ databases">
        <title>A draft genome resource for the thread blight pathogen Marasmius tenuissimus strain MS-2.</title>
        <authorList>
            <person name="Yulfo-Soto G.E."/>
            <person name="Baruah I.K."/>
            <person name="Amoako-Attah I."/>
            <person name="Bukari Y."/>
            <person name="Meinhardt L.W."/>
            <person name="Bailey B.A."/>
            <person name="Cohen S.P."/>
        </authorList>
    </citation>
    <scope>NUCLEOTIDE SEQUENCE [LARGE SCALE GENOMIC DNA]</scope>
    <source>
        <strain evidence="4 5">MS-2</strain>
    </source>
</reference>
<dbReference type="Proteomes" id="UP001437256">
    <property type="component" value="Unassembled WGS sequence"/>
</dbReference>
<dbReference type="Pfam" id="PF12780">
    <property type="entry name" value="AAA_8"/>
    <property type="match status" value="1"/>
</dbReference>
<gene>
    <name evidence="4" type="primary">DYN1_7</name>
    <name evidence="4" type="ORF">AAF712_012393</name>
</gene>